<dbReference type="RefSeq" id="WP_132309291.1">
    <property type="nucleotide sequence ID" value="NZ_SMAR01000005.1"/>
</dbReference>
<dbReference type="SUPFAM" id="SSF56601">
    <property type="entry name" value="beta-lactamase/transpeptidase-like"/>
    <property type="match status" value="1"/>
</dbReference>
<reference evidence="2 3" key="1">
    <citation type="submission" date="2019-03" db="EMBL/GenBank/DDBJ databases">
        <title>Freshwater and sediment microbial communities from various areas in North America, analyzing microbe dynamics in response to fracking.</title>
        <authorList>
            <person name="Lamendella R."/>
        </authorList>
    </citation>
    <scope>NUCLEOTIDE SEQUENCE [LARGE SCALE GENOMIC DNA]</scope>
    <source>
        <strain evidence="2 3">175.2</strain>
    </source>
</reference>
<dbReference type="OrthoDB" id="9808046at2"/>
<dbReference type="InterPro" id="IPR050789">
    <property type="entry name" value="Diverse_Enzym_Activities"/>
</dbReference>
<dbReference type="PANTHER" id="PTHR43283">
    <property type="entry name" value="BETA-LACTAMASE-RELATED"/>
    <property type="match status" value="1"/>
</dbReference>
<gene>
    <name evidence="2" type="ORF">EDC90_1005103</name>
</gene>
<dbReference type="EMBL" id="SMAR01000005">
    <property type="protein sequence ID" value="TCT42088.1"/>
    <property type="molecule type" value="Genomic_DNA"/>
</dbReference>
<accession>A0A4R3NUG1</accession>
<dbReference type="Pfam" id="PF00144">
    <property type="entry name" value="Beta-lactamase"/>
    <property type="match status" value="1"/>
</dbReference>
<keyword evidence="3" id="KW-1185">Reference proteome</keyword>
<dbReference type="AlphaFoldDB" id="A0A4R3NUG1"/>
<evidence type="ECO:0000313" key="3">
    <source>
        <dbReference type="Proteomes" id="UP000295097"/>
    </source>
</evidence>
<protein>
    <submittedName>
        <fullName evidence="2">CubicO group peptidase (Beta-lactamase class C family)</fullName>
    </submittedName>
</protein>
<organism evidence="2 3">
    <name type="scientific">Martelella mediterranea</name>
    <dbReference type="NCBI Taxonomy" id="293089"/>
    <lineage>
        <taxon>Bacteria</taxon>
        <taxon>Pseudomonadati</taxon>
        <taxon>Pseudomonadota</taxon>
        <taxon>Alphaproteobacteria</taxon>
        <taxon>Hyphomicrobiales</taxon>
        <taxon>Aurantimonadaceae</taxon>
        <taxon>Martelella</taxon>
    </lineage>
</organism>
<name>A0A4R3NUG1_9HYPH</name>
<comment type="caution">
    <text evidence="2">The sequence shown here is derived from an EMBL/GenBank/DDBJ whole genome shotgun (WGS) entry which is preliminary data.</text>
</comment>
<evidence type="ECO:0000259" key="1">
    <source>
        <dbReference type="Pfam" id="PF00144"/>
    </source>
</evidence>
<feature type="domain" description="Beta-lactamase-related" evidence="1">
    <location>
        <begin position="8"/>
        <end position="355"/>
    </location>
</feature>
<dbReference type="InterPro" id="IPR001466">
    <property type="entry name" value="Beta-lactam-related"/>
</dbReference>
<dbReference type="Proteomes" id="UP000295097">
    <property type="component" value="Unassembled WGS sequence"/>
</dbReference>
<sequence length="372" mass="39757">MELAQRIDGAIDRAIDEARIVGSVVMVWREGQPVYQRAAGFADREAGRATQLDTIFRFASVTKPFVAATALAMIDQGLLSLKDRVSDYLPWFHPPGPDGRTAEIVIRNLLTHTAGLNYRPGAGVLPPHDPVLIGLENTELTLEENFSRLNTVPLSYVPGTAWEYSIATDILGAVLSAIDGGSVEDAIRRYVFSPLGIADTGFVAVDGERVAVPYVNASPAPRAMDEPERVPGPYDVVYCFSPARIFNRHAFQGGGGGMAGTAGDVIRLLEMIRKGGDGVLKPETVASAIQNQIGALNVRPGVKFGFFGAVTEDAALDNSPLPDGAVSWGGVYGNRWCYDPATGTVAVAMTNTAPEGCDGAYPFDIWRAVFDL</sequence>
<dbReference type="PANTHER" id="PTHR43283:SF3">
    <property type="entry name" value="BETA-LACTAMASE FAMILY PROTEIN (AFU_ORTHOLOGUE AFUA_5G07500)"/>
    <property type="match status" value="1"/>
</dbReference>
<dbReference type="Gene3D" id="3.40.710.10">
    <property type="entry name" value="DD-peptidase/beta-lactamase superfamily"/>
    <property type="match status" value="1"/>
</dbReference>
<dbReference type="InterPro" id="IPR012338">
    <property type="entry name" value="Beta-lactam/transpept-like"/>
</dbReference>
<evidence type="ECO:0000313" key="2">
    <source>
        <dbReference type="EMBL" id="TCT42088.1"/>
    </source>
</evidence>
<proteinExistence type="predicted"/>